<proteinExistence type="predicted"/>
<dbReference type="AlphaFoldDB" id="A0A2I4F5P9"/>
<evidence type="ECO:0000313" key="1">
    <source>
        <dbReference type="Proteomes" id="UP000235220"/>
    </source>
</evidence>
<dbReference type="KEGG" id="jre:108995794"/>
<dbReference type="OrthoDB" id="1001388at2759"/>
<keyword evidence="1" id="KW-1185">Reference proteome</keyword>
<dbReference type="InterPro" id="IPR036691">
    <property type="entry name" value="Endo/exonu/phosph_ase_sf"/>
</dbReference>
<accession>A0A2I4F5P9</accession>
<name>A0A2I4F5P9_JUGRE</name>
<sequence length="274" mass="31882">MKLLSWNCRGLGNPHTVQSLGLLIKEKDPDMVFLMETRLYGDRARNIARRFKFEGCIVVDAVGRSGGFLLFWKQDIHYELFNYSKRHINGFVYNKKAGPKWMLSCFYGDPIVSQRSESWRLLKSFKPDNMGWCIIGDFNEILSNDEKKGGRIRGEHQMNLFRHVVEDGQLFDLGWRGAKFTWSNRHEDSSFTKERLDRALANKEWKKIFTVSSVETMTALCSDHSPIFLDCKSGYGSGYRRSYNQFKYDASWSKEEVCTDLISNEWLKRADCGS</sequence>
<organism evidence="1 2">
    <name type="scientific">Juglans regia</name>
    <name type="common">English walnut</name>
    <dbReference type="NCBI Taxonomy" id="51240"/>
    <lineage>
        <taxon>Eukaryota</taxon>
        <taxon>Viridiplantae</taxon>
        <taxon>Streptophyta</taxon>
        <taxon>Embryophyta</taxon>
        <taxon>Tracheophyta</taxon>
        <taxon>Spermatophyta</taxon>
        <taxon>Magnoliopsida</taxon>
        <taxon>eudicotyledons</taxon>
        <taxon>Gunneridae</taxon>
        <taxon>Pentapetalae</taxon>
        <taxon>rosids</taxon>
        <taxon>fabids</taxon>
        <taxon>Fagales</taxon>
        <taxon>Juglandaceae</taxon>
        <taxon>Juglans</taxon>
    </lineage>
</organism>
<dbReference type="GeneID" id="108995794"/>
<dbReference type="Pfam" id="PF03372">
    <property type="entry name" value="Exo_endo_phos"/>
    <property type="match status" value="1"/>
</dbReference>
<dbReference type="Gramene" id="Jr02_09480_p1">
    <property type="protein sequence ID" value="cds.Jr02_09480_p1"/>
    <property type="gene ID" value="Jr02_09480"/>
</dbReference>
<dbReference type="PANTHER" id="PTHR35218">
    <property type="entry name" value="RNASE H DOMAIN-CONTAINING PROTEIN"/>
    <property type="match status" value="1"/>
</dbReference>
<reference evidence="2" key="1">
    <citation type="submission" date="2025-08" db="UniProtKB">
        <authorList>
            <consortium name="RefSeq"/>
        </authorList>
    </citation>
    <scope>IDENTIFICATION</scope>
    <source>
        <tissue evidence="2">Leaves</tissue>
    </source>
</reference>
<dbReference type="Gene3D" id="3.60.10.10">
    <property type="entry name" value="Endonuclease/exonuclease/phosphatase"/>
    <property type="match status" value="1"/>
</dbReference>
<protein>
    <submittedName>
        <fullName evidence="2">Uncharacterized protein LOC108995794</fullName>
    </submittedName>
</protein>
<dbReference type="PANTHER" id="PTHR35218:SF9">
    <property type="entry name" value="ENDONUCLEASE_EXONUCLEASE_PHOSPHATASE DOMAIN-CONTAINING PROTEIN"/>
    <property type="match status" value="1"/>
</dbReference>
<evidence type="ECO:0000313" key="2">
    <source>
        <dbReference type="RefSeq" id="XP_018826971.1"/>
    </source>
</evidence>
<gene>
    <name evidence="2" type="primary">LOC108995794</name>
</gene>
<dbReference type="SUPFAM" id="SSF56219">
    <property type="entry name" value="DNase I-like"/>
    <property type="match status" value="1"/>
</dbReference>
<dbReference type="GO" id="GO:0003824">
    <property type="term" value="F:catalytic activity"/>
    <property type="evidence" value="ECO:0007669"/>
    <property type="project" value="InterPro"/>
</dbReference>
<dbReference type="InterPro" id="IPR005135">
    <property type="entry name" value="Endo/exonuclease/phosphatase"/>
</dbReference>
<dbReference type="RefSeq" id="XP_018826971.1">
    <property type="nucleotide sequence ID" value="XM_018971426.1"/>
</dbReference>
<dbReference type="Proteomes" id="UP000235220">
    <property type="component" value="Chromosome 2"/>
</dbReference>
<dbReference type="STRING" id="51240.A0A2I4F5P9"/>